<proteinExistence type="predicted"/>
<comment type="caution">
    <text evidence="1">The sequence shown here is derived from an EMBL/GenBank/DDBJ whole genome shotgun (WGS) entry which is preliminary data.</text>
</comment>
<evidence type="ECO:0000313" key="2">
    <source>
        <dbReference type="Proteomes" id="UP000789525"/>
    </source>
</evidence>
<protein>
    <submittedName>
        <fullName evidence="1">3539_t:CDS:1</fullName>
    </submittedName>
</protein>
<evidence type="ECO:0000313" key="1">
    <source>
        <dbReference type="EMBL" id="CAG8730965.1"/>
    </source>
</evidence>
<organism evidence="1 2">
    <name type="scientific">Acaulospora colombiana</name>
    <dbReference type="NCBI Taxonomy" id="27376"/>
    <lineage>
        <taxon>Eukaryota</taxon>
        <taxon>Fungi</taxon>
        <taxon>Fungi incertae sedis</taxon>
        <taxon>Mucoromycota</taxon>
        <taxon>Glomeromycotina</taxon>
        <taxon>Glomeromycetes</taxon>
        <taxon>Diversisporales</taxon>
        <taxon>Acaulosporaceae</taxon>
        <taxon>Acaulospora</taxon>
    </lineage>
</organism>
<feature type="non-terminal residue" evidence="1">
    <location>
        <position position="1"/>
    </location>
</feature>
<accession>A0ACA9Q5D3</accession>
<name>A0ACA9Q5D3_9GLOM</name>
<gene>
    <name evidence="1" type="ORF">ACOLOM_LOCUS11633</name>
</gene>
<dbReference type="EMBL" id="CAJVPT010042833">
    <property type="protein sequence ID" value="CAG8730965.1"/>
    <property type="molecule type" value="Genomic_DNA"/>
</dbReference>
<dbReference type="Proteomes" id="UP000789525">
    <property type="component" value="Unassembled WGS sequence"/>
</dbReference>
<sequence length="92" mass="10358">HYKGQIFFDEGVSDEVFEQAAYQGSGHTRTHNDEDGILEQANTGGYSAFAEIEKLGETLDDGLLYVQSATPHWHDPSQWYKCSLYLYAVPGR</sequence>
<reference evidence="1" key="1">
    <citation type="submission" date="2021-06" db="EMBL/GenBank/DDBJ databases">
        <authorList>
            <person name="Kallberg Y."/>
            <person name="Tangrot J."/>
            <person name="Rosling A."/>
        </authorList>
    </citation>
    <scope>NUCLEOTIDE SEQUENCE</scope>
    <source>
        <strain evidence="1">CL356</strain>
    </source>
</reference>
<keyword evidence="2" id="KW-1185">Reference proteome</keyword>